<evidence type="ECO:0000313" key="1">
    <source>
        <dbReference type="EMBL" id="CAA7266688.1"/>
    </source>
</evidence>
<accession>A0A8S0W8E5</accession>
<gene>
    <name evidence="1" type="ORF">AAE3_LOCUS8900</name>
</gene>
<name>A0A8S0W8E5_CYCAE</name>
<evidence type="ECO:0000313" key="2">
    <source>
        <dbReference type="Proteomes" id="UP000467700"/>
    </source>
</evidence>
<proteinExistence type="predicted"/>
<comment type="caution">
    <text evidence="1">The sequence shown here is derived from an EMBL/GenBank/DDBJ whole genome shotgun (WGS) entry which is preliminary data.</text>
</comment>
<protein>
    <submittedName>
        <fullName evidence="1">Uncharacterized protein</fullName>
    </submittedName>
</protein>
<dbReference type="EMBL" id="CACVBS010000056">
    <property type="protein sequence ID" value="CAA7266688.1"/>
    <property type="molecule type" value="Genomic_DNA"/>
</dbReference>
<dbReference type="Proteomes" id="UP000467700">
    <property type="component" value="Unassembled WGS sequence"/>
</dbReference>
<organism evidence="1 2">
    <name type="scientific">Cyclocybe aegerita</name>
    <name type="common">Black poplar mushroom</name>
    <name type="synonym">Agrocybe aegerita</name>
    <dbReference type="NCBI Taxonomy" id="1973307"/>
    <lineage>
        <taxon>Eukaryota</taxon>
        <taxon>Fungi</taxon>
        <taxon>Dikarya</taxon>
        <taxon>Basidiomycota</taxon>
        <taxon>Agaricomycotina</taxon>
        <taxon>Agaricomycetes</taxon>
        <taxon>Agaricomycetidae</taxon>
        <taxon>Agaricales</taxon>
        <taxon>Agaricineae</taxon>
        <taxon>Bolbitiaceae</taxon>
        <taxon>Cyclocybe</taxon>
    </lineage>
</organism>
<sequence length="136" mass="15134">MPPPPLPQELKKLIIHHANLIPDNSDHIKTLGALALASQDFRYPARRCIFSAVEIEETYDGNVTTSLRTQAAFTFFTISSKATSKMIPIPRIASYISFTVRFTGDAIHFFDSLEDGVSLLFSTVYSTQPPTPTRDT</sequence>
<keyword evidence="2" id="KW-1185">Reference proteome</keyword>
<reference evidence="1 2" key="1">
    <citation type="submission" date="2020-01" db="EMBL/GenBank/DDBJ databases">
        <authorList>
            <person name="Gupta K D."/>
        </authorList>
    </citation>
    <scope>NUCLEOTIDE SEQUENCE [LARGE SCALE GENOMIC DNA]</scope>
</reference>
<dbReference type="AlphaFoldDB" id="A0A8S0W8E5"/>